<dbReference type="InterPro" id="IPR016181">
    <property type="entry name" value="Acyl_CoA_acyltransferase"/>
</dbReference>
<dbReference type="PANTHER" id="PTHR43451">
    <property type="entry name" value="ACETYLTRANSFERASE (GNAT) FAMILY PROTEIN"/>
    <property type="match status" value="1"/>
</dbReference>
<dbReference type="Gene3D" id="3.40.630.30">
    <property type="match status" value="1"/>
</dbReference>
<dbReference type="PROSITE" id="PS51186">
    <property type="entry name" value="GNAT"/>
    <property type="match status" value="1"/>
</dbReference>
<feature type="domain" description="N-acetyltransferase" evidence="1">
    <location>
        <begin position="1"/>
        <end position="153"/>
    </location>
</feature>
<keyword evidence="3" id="KW-1185">Reference proteome</keyword>
<organism evidence="2 3">
    <name type="scientific">Salipaludibacillus neizhouensis</name>
    <dbReference type="NCBI Taxonomy" id="885475"/>
    <lineage>
        <taxon>Bacteria</taxon>
        <taxon>Bacillati</taxon>
        <taxon>Bacillota</taxon>
        <taxon>Bacilli</taxon>
        <taxon>Bacillales</taxon>
        <taxon>Bacillaceae</taxon>
    </lineage>
</organism>
<comment type="caution">
    <text evidence="2">The sequence shown here is derived from an EMBL/GenBank/DDBJ whole genome shotgun (WGS) entry which is preliminary data.</text>
</comment>
<dbReference type="EMBL" id="PDOE01000005">
    <property type="protein sequence ID" value="RKL66845.1"/>
    <property type="molecule type" value="Genomic_DNA"/>
</dbReference>
<dbReference type="Pfam" id="PF13673">
    <property type="entry name" value="Acetyltransf_10"/>
    <property type="match status" value="1"/>
</dbReference>
<dbReference type="InterPro" id="IPR000182">
    <property type="entry name" value="GNAT_dom"/>
</dbReference>
<evidence type="ECO:0000313" key="3">
    <source>
        <dbReference type="Proteomes" id="UP000281498"/>
    </source>
</evidence>
<gene>
    <name evidence="2" type="ORF">CR203_13510</name>
</gene>
<name>A0A3A9KGT7_9BACI</name>
<evidence type="ECO:0000313" key="2">
    <source>
        <dbReference type="EMBL" id="RKL66845.1"/>
    </source>
</evidence>
<dbReference type="SUPFAM" id="SSF55729">
    <property type="entry name" value="Acyl-CoA N-acyltransferases (Nat)"/>
    <property type="match status" value="1"/>
</dbReference>
<dbReference type="OrthoDB" id="424368at2"/>
<dbReference type="InterPro" id="IPR052564">
    <property type="entry name" value="N-acetyltrans/Recomb-assoc"/>
</dbReference>
<dbReference type="CDD" id="cd04301">
    <property type="entry name" value="NAT_SF"/>
    <property type="match status" value="1"/>
</dbReference>
<dbReference type="AlphaFoldDB" id="A0A3A9KGT7"/>
<dbReference type="PANTHER" id="PTHR43451:SF1">
    <property type="entry name" value="ACETYLTRANSFERASE"/>
    <property type="match status" value="1"/>
</dbReference>
<proteinExistence type="predicted"/>
<keyword evidence="2" id="KW-0808">Transferase</keyword>
<evidence type="ECO:0000259" key="1">
    <source>
        <dbReference type="PROSITE" id="PS51186"/>
    </source>
</evidence>
<dbReference type="Proteomes" id="UP000281498">
    <property type="component" value="Unassembled WGS sequence"/>
</dbReference>
<dbReference type="GO" id="GO:0016747">
    <property type="term" value="F:acyltransferase activity, transferring groups other than amino-acyl groups"/>
    <property type="evidence" value="ECO:0007669"/>
    <property type="project" value="InterPro"/>
</dbReference>
<accession>A0A3A9KGT7</accession>
<protein>
    <submittedName>
        <fullName evidence="2">GNAT family N-acetyltransferase</fullName>
    </submittedName>
</protein>
<sequence length="153" mass="17477">MIVRRFKISDTSSIAKLFRETIFTINKGDYSMQQLEVWGNSTLSLQEWETRLESSFTFVAVDGGEIRGFGNLTCTGEIDLLYTHKDYQRKGIAANLLTQLETTAKSKGFIGIDTEASITAKPFFESKGYQVIKKQNKCIKDMFFLNFVMRKTL</sequence>
<reference evidence="2 3" key="1">
    <citation type="submission" date="2017-10" db="EMBL/GenBank/DDBJ databases">
        <title>Bacillus sp. nov., a halophilic bacterium isolated from a Keqin Lake.</title>
        <authorList>
            <person name="Wang H."/>
        </authorList>
    </citation>
    <scope>NUCLEOTIDE SEQUENCE [LARGE SCALE GENOMIC DNA]</scope>
    <source>
        <strain evidence="2 3">KCTC 13187</strain>
    </source>
</reference>